<evidence type="ECO:0000256" key="1">
    <source>
        <dbReference type="SAM" id="MobiDB-lite"/>
    </source>
</evidence>
<comment type="caution">
    <text evidence="2">The sequence shown here is derived from an EMBL/GenBank/DDBJ whole genome shotgun (WGS) entry which is preliminary data.</text>
</comment>
<keyword evidence="3" id="KW-1185">Reference proteome</keyword>
<sequence>MPKSLKIKERYPDVEQKYVDAFAQEPKLLQVGLSFVQAHSAQLFGKQECTVKDVELNPEVVFCIMKVSPAMRLSEEVLARSLVRFYQEMKLVPPGVSVEALEPWAAKMCYAAHKLVRRFRKLYAESPHASKSPKLQELKNKCLKAEIPHDQKGSDSSNASSSCNGSRDIEELAVDKPAPGWADLVEKMKAWKLAKSEKAGAPKAPAVEAANGVDAGGSQMKQPVPTPARAMAKASDALAKYTVPSFVLESLAAKAPLPPEPFAVTGGEQEGEGEEKTKKKQVKAPAKTAKTKASCVAKMKLAKIACRKTKKKCAEIAGPEVEQALALLPAEEAQEPHAQIVEAQETVSEEKNAELVMGPQYKPKAFGEARKCYIDACRKEGLS</sequence>
<dbReference type="EMBL" id="CAXAMN010007224">
    <property type="protein sequence ID" value="CAK9020869.1"/>
    <property type="molecule type" value="Genomic_DNA"/>
</dbReference>
<feature type="region of interest" description="Disordered" evidence="1">
    <location>
        <begin position="258"/>
        <end position="286"/>
    </location>
</feature>
<proteinExistence type="predicted"/>
<dbReference type="Proteomes" id="UP001642484">
    <property type="component" value="Unassembled WGS sequence"/>
</dbReference>
<evidence type="ECO:0000313" key="2">
    <source>
        <dbReference type="EMBL" id="CAK9020869.1"/>
    </source>
</evidence>
<organism evidence="2 3">
    <name type="scientific">Durusdinium trenchii</name>
    <dbReference type="NCBI Taxonomy" id="1381693"/>
    <lineage>
        <taxon>Eukaryota</taxon>
        <taxon>Sar</taxon>
        <taxon>Alveolata</taxon>
        <taxon>Dinophyceae</taxon>
        <taxon>Suessiales</taxon>
        <taxon>Symbiodiniaceae</taxon>
        <taxon>Durusdinium</taxon>
    </lineage>
</organism>
<gene>
    <name evidence="2" type="ORF">CCMP2556_LOCUS14222</name>
</gene>
<name>A0ABP0K2S1_9DINO</name>
<accession>A0ABP0K2S1</accession>
<reference evidence="2 3" key="1">
    <citation type="submission" date="2024-02" db="EMBL/GenBank/DDBJ databases">
        <authorList>
            <person name="Chen Y."/>
            <person name="Shah S."/>
            <person name="Dougan E. K."/>
            <person name="Thang M."/>
            <person name="Chan C."/>
        </authorList>
    </citation>
    <scope>NUCLEOTIDE SEQUENCE [LARGE SCALE GENOMIC DNA]</scope>
</reference>
<evidence type="ECO:0000313" key="3">
    <source>
        <dbReference type="Proteomes" id="UP001642484"/>
    </source>
</evidence>
<protein>
    <submittedName>
        <fullName evidence="2">Uncharacterized protein</fullName>
    </submittedName>
</protein>